<reference evidence="1" key="1">
    <citation type="journal article" date="2023" name="Genome Biol. Evol.">
        <title>First Whole Genome Sequence and Flow Cytometry Genome Size Data for the Lichen-Forming Fungus Ramalina farinacea (Ascomycota).</title>
        <authorList>
            <person name="Llewellyn T."/>
            <person name="Mian S."/>
            <person name="Hill R."/>
            <person name="Leitch I.J."/>
            <person name="Gaya E."/>
        </authorList>
    </citation>
    <scope>NUCLEOTIDE SEQUENCE</scope>
    <source>
        <strain evidence="1">LIQ254RAFAR</strain>
    </source>
</reference>
<keyword evidence="2" id="KW-1185">Reference proteome</keyword>
<protein>
    <submittedName>
        <fullName evidence="1">Uncharacterized protein</fullName>
    </submittedName>
</protein>
<dbReference type="Proteomes" id="UP001161017">
    <property type="component" value="Unassembled WGS sequence"/>
</dbReference>
<gene>
    <name evidence="1" type="ORF">OHK93_006886</name>
</gene>
<organism evidence="1 2">
    <name type="scientific">Ramalina farinacea</name>
    <dbReference type="NCBI Taxonomy" id="258253"/>
    <lineage>
        <taxon>Eukaryota</taxon>
        <taxon>Fungi</taxon>
        <taxon>Dikarya</taxon>
        <taxon>Ascomycota</taxon>
        <taxon>Pezizomycotina</taxon>
        <taxon>Lecanoromycetes</taxon>
        <taxon>OSLEUM clade</taxon>
        <taxon>Lecanoromycetidae</taxon>
        <taxon>Lecanorales</taxon>
        <taxon>Lecanorineae</taxon>
        <taxon>Ramalinaceae</taxon>
        <taxon>Ramalina</taxon>
    </lineage>
</organism>
<comment type="caution">
    <text evidence="1">The sequence shown here is derived from an EMBL/GenBank/DDBJ whole genome shotgun (WGS) entry which is preliminary data.</text>
</comment>
<sequence length="182" mass="20600">MDLFNRTGNILSNQVIPSLSNYAQDPSQDAFRTFFSTNSRATVQDVFQKFVDRPQYLNLGTYKVLRRDVMHKTHLTALLTGLYQDHAWSSSEIYDLNAIINAYPFFGMAADHQLNNANNYAYYAVCCKDLPLYSKSTGKKRRDSNAAFNTTEPIPNVLEDVSFTPDSFDGDQLQANLKALGF</sequence>
<accession>A0AA43QMC2</accession>
<dbReference type="EMBL" id="JAPUFD010000006">
    <property type="protein sequence ID" value="MDI1487616.1"/>
    <property type="molecule type" value="Genomic_DNA"/>
</dbReference>
<dbReference type="AlphaFoldDB" id="A0AA43QMC2"/>
<name>A0AA43QMC2_9LECA</name>
<evidence type="ECO:0000313" key="2">
    <source>
        <dbReference type="Proteomes" id="UP001161017"/>
    </source>
</evidence>
<proteinExistence type="predicted"/>
<evidence type="ECO:0000313" key="1">
    <source>
        <dbReference type="EMBL" id="MDI1487616.1"/>
    </source>
</evidence>